<accession>A0AAX3N4X5</accession>
<dbReference type="Proteomes" id="UP001220962">
    <property type="component" value="Chromosome"/>
</dbReference>
<name>A0AAX3N4X5_9BACL</name>
<proteinExistence type="inferred from homology"/>
<dbReference type="GO" id="GO:0046872">
    <property type="term" value="F:metal ion binding"/>
    <property type="evidence" value="ECO:0007669"/>
    <property type="project" value="UniProtKB-KW"/>
</dbReference>
<evidence type="ECO:0000313" key="5">
    <source>
        <dbReference type="Proteomes" id="UP001220962"/>
    </source>
</evidence>
<evidence type="ECO:0000256" key="3">
    <source>
        <dbReference type="PIRSR" id="PIRSR607837-1"/>
    </source>
</evidence>
<gene>
    <name evidence="4" type="ORF">PUW23_11295</name>
</gene>
<feature type="binding site" evidence="3">
    <location>
        <position position="126"/>
    </location>
    <ligand>
        <name>a divalent metal cation</name>
        <dbReference type="ChEBI" id="CHEBI:60240"/>
    </ligand>
</feature>
<sequence>MKLWFKHNWLLRDQWYEWCQEVPYEELVKERTGGVGSIMRTLFHMIDVEWSWIQMMQEKPHDEENFEEYNTVDKIQELDRRYRLDIKDFIENWNDNLETTPFYFHEPSGKVHVDAWEEIMRHTIAHQIHHLGQISVWAREMGKAPLSANVIGRGLIQPQSVQTKDV</sequence>
<dbReference type="EMBL" id="CP118101">
    <property type="protein sequence ID" value="WDH84755.1"/>
    <property type="molecule type" value="Genomic_DNA"/>
</dbReference>
<protein>
    <submittedName>
        <fullName evidence="4">DinB family protein</fullName>
    </submittedName>
</protein>
<dbReference type="InterPro" id="IPR007837">
    <property type="entry name" value="DinB"/>
</dbReference>
<feature type="binding site" evidence="3">
    <location>
        <position position="44"/>
    </location>
    <ligand>
        <name>a divalent metal cation</name>
        <dbReference type="ChEBI" id="CHEBI:60240"/>
    </ligand>
</feature>
<feature type="binding site" evidence="3">
    <location>
        <position position="130"/>
    </location>
    <ligand>
        <name>a divalent metal cation</name>
        <dbReference type="ChEBI" id="CHEBI:60240"/>
    </ligand>
</feature>
<evidence type="ECO:0000256" key="2">
    <source>
        <dbReference type="ARBA" id="ARBA00022723"/>
    </source>
</evidence>
<dbReference type="Gene3D" id="1.20.120.450">
    <property type="entry name" value="dinb family like domain"/>
    <property type="match status" value="1"/>
</dbReference>
<dbReference type="Pfam" id="PF05163">
    <property type="entry name" value="DinB"/>
    <property type="match status" value="1"/>
</dbReference>
<dbReference type="InterPro" id="IPR034660">
    <property type="entry name" value="DinB/YfiT-like"/>
</dbReference>
<evidence type="ECO:0000256" key="1">
    <source>
        <dbReference type="ARBA" id="ARBA00008635"/>
    </source>
</evidence>
<dbReference type="RefSeq" id="WP_274359849.1">
    <property type="nucleotide sequence ID" value="NZ_CP118101.1"/>
</dbReference>
<dbReference type="AlphaFoldDB" id="A0AAX3N4X5"/>
<reference evidence="4" key="1">
    <citation type="submission" date="2023-02" db="EMBL/GenBank/DDBJ databases">
        <title>Pathogen: clinical or host-associated sample.</title>
        <authorList>
            <person name="Hergert J."/>
            <person name="Casey R."/>
            <person name="Wagner J."/>
            <person name="Young E.L."/>
            <person name="Oakeson K.F."/>
        </authorList>
    </citation>
    <scope>NUCLEOTIDE SEQUENCE</scope>
    <source>
        <strain evidence="4">2022CK-00830</strain>
    </source>
</reference>
<keyword evidence="2 3" id="KW-0479">Metal-binding</keyword>
<dbReference type="SUPFAM" id="SSF109854">
    <property type="entry name" value="DinB/YfiT-like putative metalloenzymes"/>
    <property type="match status" value="1"/>
</dbReference>
<organism evidence="4 5">
    <name type="scientific">Paenibacillus urinalis</name>
    <dbReference type="NCBI Taxonomy" id="521520"/>
    <lineage>
        <taxon>Bacteria</taxon>
        <taxon>Bacillati</taxon>
        <taxon>Bacillota</taxon>
        <taxon>Bacilli</taxon>
        <taxon>Bacillales</taxon>
        <taxon>Paenibacillaceae</taxon>
        <taxon>Paenibacillus</taxon>
    </lineage>
</organism>
<evidence type="ECO:0000313" key="4">
    <source>
        <dbReference type="EMBL" id="WDH84755.1"/>
    </source>
</evidence>
<dbReference type="PANTHER" id="PTHR37302">
    <property type="entry name" value="SLR1116 PROTEIN"/>
    <property type="match status" value="1"/>
</dbReference>
<comment type="similarity">
    <text evidence="1">Belongs to the DinB family.</text>
</comment>
<dbReference type="PANTHER" id="PTHR37302:SF3">
    <property type="entry name" value="DAMAGE-INDUCIBLE PROTEIN DINB"/>
    <property type="match status" value="1"/>
</dbReference>